<evidence type="ECO:0000259" key="3">
    <source>
        <dbReference type="Pfam" id="PF05065"/>
    </source>
</evidence>
<name>A0A062IK83_ACIBA</name>
<sequence length="437" mass="47891">MTAYQQTPVAQSLSVYGDLSTRNTTGNGNPAPRSLDELAGDFQQRLTQLDQLIAARQQQFANLPENVRQELEARSTEIQKLAADIEQIKTDLVNEARSLPHDEQHDIAAILIRNKESVDQAEIMFKRSKQVSESVTFEGIKTRNIITLAGIENKTANANAAKDITSRTAVYRPLNIIDLINWLPVEGEKAYYLRESSFNILADIIPEAQDKPESELKLGMLELSVGTIAHFIRVSKQALKNMNMLAMYIESRMAYGVRLKLEYYVVNGHTPASGQQKIFSGLLEDGNFVTVTTATDDTAIDVLNKAKYKAAATFIQPDCTILNPEDWGKIERIKGGDGHYIFGSPGAVVQPVLWGVPVVFSATMPVTKYWTGPLNYAFEGYLDENVDIIVSTEDSNNVTKNLVTVLAEVDGSGAVVIPDACVSGTLPEVVAEPPAGG</sequence>
<proteinExistence type="predicted"/>
<accession>A0A062IK83</accession>
<dbReference type="Pfam" id="PF05065">
    <property type="entry name" value="Phage_capsid"/>
    <property type="match status" value="1"/>
</dbReference>
<dbReference type="Gene3D" id="3.30.2320.10">
    <property type="entry name" value="hypothetical protein PF0899 domain"/>
    <property type="match status" value="1"/>
</dbReference>
<protein>
    <submittedName>
        <fullName evidence="4">Phage major capsid protein, HK97 family</fullName>
    </submittedName>
</protein>
<dbReference type="PATRIC" id="fig|1310697.3.peg.596"/>
<organism evidence="4 5">
    <name type="scientific">Acinetobacter baumannii 21072</name>
    <dbReference type="NCBI Taxonomy" id="1310697"/>
    <lineage>
        <taxon>Bacteria</taxon>
        <taxon>Pseudomonadati</taxon>
        <taxon>Pseudomonadota</taxon>
        <taxon>Gammaproteobacteria</taxon>
        <taxon>Moraxellales</taxon>
        <taxon>Moraxellaceae</taxon>
        <taxon>Acinetobacter</taxon>
        <taxon>Acinetobacter calcoaceticus/baumannii complex</taxon>
    </lineage>
</organism>
<dbReference type="Gene3D" id="3.30.2400.10">
    <property type="entry name" value="Major capsid protein gp5"/>
    <property type="match status" value="1"/>
</dbReference>
<dbReference type="InterPro" id="IPR024455">
    <property type="entry name" value="Phage_capsid"/>
</dbReference>
<dbReference type="AlphaFoldDB" id="A0A062IK83"/>
<evidence type="ECO:0000256" key="2">
    <source>
        <dbReference type="SAM" id="MobiDB-lite"/>
    </source>
</evidence>
<dbReference type="EMBL" id="JMOD01000007">
    <property type="protein sequence ID" value="KCY21609.1"/>
    <property type="molecule type" value="Genomic_DNA"/>
</dbReference>
<comment type="caution">
    <text evidence="4">The sequence shown here is derived from an EMBL/GenBank/DDBJ whole genome shotgun (WGS) entry which is preliminary data.</text>
</comment>
<feature type="domain" description="Phage capsid-like C-terminal" evidence="3">
    <location>
        <begin position="175"/>
        <end position="422"/>
    </location>
</feature>
<dbReference type="Proteomes" id="UP000027327">
    <property type="component" value="Unassembled WGS sequence"/>
</dbReference>
<dbReference type="NCBIfam" id="TIGR01554">
    <property type="entry name" value="major_cap_HK97"/>
    <property type="match status" value="1"/>
</dbReference>
<dbReference type="RefSeq" id="WP_000128098.1">
    <property type="nucleotide sequence ID" value="NZ_JMOD01000007.1"/>
</dbReference>
<dbReference type="SUPFAM" id="SSF56563">
    <property type="entry name" value="Major capsid protein gp5"/>
    <property type="match status" value="1"/>
</dbReference>
<evidence type="ECO:0000256" key="1">
    <source>
        <dbReference type="ARBA" id="ARBA00004328"/>
    </source>
</evidence>
<comment type="subcellular location">
    <subcellularLocation>
        <location evidence="1">Virion</location>
    </subcellularLocation>
</comment>
<reference evidence="4 5" key="1">
    <citation type="submission" date="2014-04" db="EMBL/GenBank/DDBJ databases">
        <title>Comparative genomics and transcriptomics to identify genetic mechanisms underlying the emergence of carbapenem resistant Acinetobacter baumannii (CRAb).</title>
        <authorList>
            <person name="Harris A.D."/>
            <person name="Johnson K.J."/>
            <person name="George J."/>
            <person name="Nadendla S."/>
            <person name="Daugherty S.C."/>
            <person name="Parankush S."/>
            <person name="Sadzewicz L."/>
            <person name="Tallon L."/>
            <person name="Sengamalay N."/>
            <person name="Hazen T.H."/>
            <person name="Rasko D.A."/>
        </authorList>
    </citation>
    <scope>NUCLEOTIDE SEQUENCE [LARGE SCALE GENOMIC DNA]</scope>
    <source>
        <strain evidence="4 5">21072</strain>
    </source>
</reference>
<gene>
    <name evidence="4" type="ORF">J596_0636</name>
</gene>
<feature type="compositionally biased region" description="Polar residues" evidence="2">
    <location>
        <begin position="15"/>
        <end position="28"/>
    </location>
</feature>
<evidence type="ECO:0000313" key="5">
    <source>
        <dbReference type="Proteomes" id="UP000027327"/>
    </source>
</evidence>
<feature type="region of interest" description="Disordered" evidence="2">
    <location>
        <begin position="15"/>
        <end position="36"/>
    </location>
</feature>
<evidence type="ECO:0000313" key="4">
    <source>
        <dbReference type="EMBL" id="KCY21609.1"/>
    </source>
</evidence>
<dbReference type="InterPro" id="IPR054612">
    <property type="entry name" value="Phage_capsid-like_C"/>
</dbReference>